<reference evidence="11 12" key="1">
    <citation type="submission" date="2020-08" db="EMBL/GenBank/DDBJ databases">
        <title>Genomic Encyclopedia of Type Strains, Phase IV (KMG-IV): sequencing the most valuable type-strain genomes for metagenomic binning, comparative biology and taxonomic classification.</title>
        <authorList>
            <person name="Goeker M."/>
        </authorList>
    </citation>
    <scope>NUCLEOTIDE SEQUENCE [LARGE SCALE GENOMIC DNA]</scope>
    <source>
        <strain evidence="11 12">DSM 104969</strain>
    </source>
</reference>
<dbReference type="AlphaFoldDB" id="A0A840CWI5"/>
<evidence type="ECO:0000256" key="8">
    <source>
        <dbReference type="ARBA" id="ARBA00048968"/>
    </source>
</evidence>
<dbReference type="PANTHER" id="PTHR30616">
    <property type="entry name" value="UNCHARACTERIZED PROTEIN YFIH"/>
    <property type="match status" value="1"/>
</dbReference>
<comment type="catalytic activity">
    <reaction evidence="1">
        <text>inosine + phosphate = alpha-D-ribose 1-phosphate + hypoxanthine</text>
        <dbReference type="Rhea" id="RHEA:27646"/>
        <dbReference type="ChEBI" id="CHEBI:17368"/>
        <dbReference type="ChEBI" id="CHEBI:17596"/>
        <dbReference type="ChEBI" id="CHEBI:43474"/>
        <dbReference type="ChEBI" id="CHEBI:57720"/>
        <dbReference type="EC" id="2.4.2.1"/>
    </reaction>
    <physiologicalReaction direction="left-to-right" evidence="1">
        <dbReference type="Rhea" id="RHEA:27647"/>
    </physiologicalReaction>
</comment>
<evidence type="ECO:0000313" key="11">
    <source>
        <dbReference type="EMBL" id="MBB4037155.1"/>
    </source>
</evidence>
<evidence type="ECO:0000256" key="3">
    <source>
        <dbReference type="ARBA" id="ARBA00022679"/>
    </source>
</evidence>
<comment type="catalytic activity">
    <reaction evidence="7">
        <text>adenosine + H2O + H(+) = inosine + NH4(+)</text>
        <dbReference type="Rhea" id="RHEA:24408"/>
        <dbReference type="ChEBI" id="CHEBI:15377"/>
        <dbReference type="ChEBI" id="CHEBI:15378"/>
        <dbReference type="ChEBI" id="CHEBI:16335"/>
        <dbReference type="ChEBI" id="CHEBI:17596"/>
        <dbReference type="ChEBI" id="CHEBI:28938"/>
        <dbReference type="EC" id="3.5.4.4"/>
    </reaction>
    <physiologicalReaction direction="left-to-right" evidence="7">
        <dbReference type="Rhea" id="RHEA:24409"/>
    </physiologicalReaction>
</comment>
<dbReference type="GO" id="GO:0017061">
    <property type="term" value="F:S-methyl-5-thioadenosine phosphorylase activity"/>
    <property type="evidence" value="ECO:0007669"/>
    <property type="project" value="UniProtKB-EC"/>
</dbReference>
<protein>
    <recommendedName>
        <fullName evidence="10">Purine nucleoside phosphorylase</fullName>
    </recommendedName>
</protein>
<evidence type="ECO:0000313" key="12">
    <source>
        <dbReference type="Proteomes" id="UP000555103"/>
    </source>
</evidence>
<comment type="catalytic activity">
    <reaction evidence="8">
        <text>adenosine + phosphate = alpha-D-ribose 1-phosphate + adenine</text>
        <dbReference type="Rhea" id="RHEA:27642"/>
        <dbReference type="ChEBI" id="CHEBI:16335"/>
        <dbReference type="ChEBI" id="CHEBI:16708"/>
        <dbReference type="ChEBI" id="CHEBI:43474"/>
        <dbReference type="ChEBI" id="CHEBI:57720"/>
        <dbReference type="EC" id="2.4.2.1"/>
    </reaction>
    <physiologicalReaction direction="left-to-right" evidence="8">
        <dbReference type="Rhea" id="RHEA:27643"/>
    </physiologicalReaction>
</comment>
<dbReference type="Gene3D" id="3.60.140.10">
    <property type="entry name" value="CNF1/YfiH-like putative cysteine hydrolases"/>
    <property type="match status" value="1"/>
</dbReference>
<evidence type="ECO:0000256" key="1">
    <source>
        <dbReference type="ARBA" id="ARBA00000553"/>
    </source>
</evidence>
<dbReference type="GO" id="GO:0016787">
    <property type="term" value="F:hydrolase activity"/>
    <property type="evidence" value="ECO:0007669"/>
    <property type="project" value="UniProtKB-KW"/>
</dbReference>
<keyword evidence="6" id="KW-0862">Zinc</keyword>
<evidence type="ECO:0000256" key="9">
    <source>
        <dbReference type="ARBA" id="ARBA00049893"/>
    </source>
</evidence>
<proteinExistence type="inferred from homology"/>
<evidence type="ECO:0000256" key="6">
    <source>
        <dbReference type="ARBA" id="ARBA00022833"/>
    </source>
</evidence>
<dbReference type="RefSeq" id="WP_183308016.1">
    <property type="nucleotide sequence ID" value="NZ_JACIEP010000011.1"/>
</dbReference>
<evidence type="ECO:0000256" key="10">
    <source>
        <dbReference type="RuleBase" id="RU361274"/>
    </source>
</evidence>
<accession>A0A840CWI5</accession>
<dbReference type="PANTHER" id="PTHR30616:SF2">
    <property type="entry name" value="PURINE NUCLEOSIDE PHOSPHORYLASE LACC1"/>
    <property type="match status" value="1"/>
</dbReference>
<name>A0A840CWI5_9BACT</name>
<keyword evidence="4" id="KW-0479">Metal-binding</keyword>
<evidence type="ECO:0000256" key="2">
    <source>
        <dbReference type="ARBA" id="ARBA00007353"/>
    </source>
</evidence>
<dbReference type="SUPFAM" id="SSF64438">
    <property type="entry name" value="CNF1/YfiH-like putative cysteine hydrolases"/>
    <property type="match status" value="1"/>
</dbReference>
<dbReference type="NCBIfam" id="TIGR00726">
    <property type="entry name" value="peptidoglycan editing factor PgeF"/>
    <property type="match status" value="1"/>
</dbReference>
<evidence type="ECO:0000256" key="7">
    <source>
        <dbReference type="ARBA" id="ARBA00047989"/>
    </source>
</evidence>
<gene>
    <name evidence="11" type="ORF">GGR21_003070</name>
</gene>
<comment type="similarity">
    <text evidence="2 10">Belongs to the purine nucleoside phosphorylase YfiH/LACC1 family.</text>
</comment>
<evidence type="ECO:0000256" key="5">
    <source>
        <dbReference type="ARBA" id="ARBA00022801"/>
    </source>
</evidence>
<dbReference type="GO" id="GO:0005507">
    <property type="term" value="F:copper ion binding"/>
    <property type="evidence" value="ECO:0007669"/>
    <property type="project" value="TreeGrafter"/>
</dbReference>
<keyword evidence="5" id="KW-0378">Hydrolase</keyword>
<comment type="catalytic activity">
    <reaction evidence="9">
        <text>S-methyl-5'-thioadenosine + phosphate = 5-(methylsulfanyl)-alpha-D-ribose 1-phosphate + adenine</text>
        <dbReference type="Rhea" id="RHEA:11852"/>
        <dbReference type="ChEBI" id="CHEBI:16708"/>
        <dbReference type="ChEBI" id="CHEBI:17509"/>
        <dbReference type="ChEBI" id="CHEBI:43474"/>
        <dbReference type="ChEBI" id="CHEBI:58533"/>
        <dbReference type="EC" id="2.4.2.28"/>
    </reaction>
    <physiologicalReaction direction="left-to-right" evidence="9">
        <dbReference type="Rhea" id="RHEA:11853"/>
    </physiologicalReaction>
</comment>
<dbReference type="Proteomes" id="UP000555103">
    <property type="component" value="Unassembled WGS sequence"/>
</dbReference>
<sequence length="269" mass="29742">MNLIDTNDINLLQFNLFPSERIFHFSTTIQGGVSKGSYATFNLGFYSGDNPENVHENRYRLESAADVEHGNLFIPYQTHSDKICIIDEAFLSLKDNDRYLKLNEVDAVITDRKGVCIGVTTADCVPVLVYDPVKNILAAAHAGWKGTVTKIVYKTILAMMAHFGCDPRSLLAGIGPCISQTHFEVGDEVIDTFQNAGFLIDAIAYRNDDSGKMHIDLEKTNKMILTESGVLPENIELAGLCTYSNPGLFFSARRQTIHSGRMITGGVLR</sequence>
<comment type="caution">
    <text evidence="11">The sequence shown here is derived from an EMBL/GenBank/DDBJ whole genome shotgun (WGS) entry which is preliminary data.</text>
</comment>
<keyword evidence="3" id="KW-0808">Transferase</keyword>
<evidence type="ECO:0000256" key="4">
    <source>
        <dbReference type="ARBA" id="ARBA00022723"/>
    </source>
</evidence>
<dbReference type="Pfam" id="PF02578">
    <property type="entry name" value="Cu-oxidase_4"/>
    <property type="match status" value="1"/>
</dbReference>
<organism evidence="11 12">
    <name type="scientific">Dysgonomonas hofstadii</name>
    <dbReference type="NCBI Taxonomy" id="637886"/>
    <lineage>
        <taxon>Bacteria</taxon>
        <taxon>Pseudomonadati</taxon>
        <taxon>Bacteroidota</taxon>
        <taxon>Bacteroidia</taxon>
        <taxon>Bacteroidales</taxon>
        <taxon>Dysgonomonadaceae</taxon>
        <taxon>Dysgonomonas</taxon>
    </lineage>
</organism>
<dbReference type="InterPro" id="IPR003730">
    <property type="entry name" value="Cu_polyphenol_OxRdtase"/>
</dbReference>
<dbReference type="CDD" id="cd16833">
    <property type="entry name" value="YfiH"/>
    <property type="match status" value="1"/>
</dbReference>
<dbReference type="EMBL" id="JACIEP010000011">
    <property type="protein sequence ID" value="MBB4037155.1"/>
    <property type="molecule type" value="Genomic_DNA"/>
</dbReference>
<dbReference type="InterPro" id="IPR038371">
    <property type="entry name" value="Cu_polyphenol_OxRdtase_sf"/>
</dbReference>
<keyword evidence="12" id="KW-1185">Reference proteome</keyword>
<dbReference type="InterPro" id="IPR011324">
    <property type="entry name" value="Cytotoxic_necrot_fac-like_cat"/>
</dbReference>